<feature type="compositionally biased region" description="Basic and acidic residues" evidence="1">
    <location>
        <begin position="54"/>
        <end position="67"/>
    </location>
</feature>
<dbReference type="AlphaFoldDB" id="A0AAD4UAB8"/>
<reference evidence="2" key="1">
    <citation type="submission" date="2022-03" db="EMBL/GenBank/DDBJ databases">
        <title>Genomic analyses of argali, domestic sheep and their hybrids provide insights into chromosomal evolution, heterosis and genetic basis of agronomic traits.</title>
        <authorList>
            <person name="Li M."/>
        </authorList>
    </citation>
    <scope>NUCLEOTIDE SEQUENCE</scope>
    <source>
        <strain evidence="2">CAU-MHL-2022a</strain>
        <tissue evidence="2">Skin</tissue>
    </source>
</reference>
<keyword evidence="3" id="KW-1185">Reference proteome</keyword>
<name>A0AAD4UAB8_OVIAM</name>
<dbReference type="Proteomes" id="UP001214576">
    <property type="component" value="Unassembled WGS sequence"/>
</dbReference>
<feature type="region of interest" description="Disordered" evidence="1">
    <location>
        <begin position="32"/>
        <end position="67"/>
    </location>
</feature>
<organism evidence="2 3">
    <name type="scientific">Ovis ammon polii</name>
    <dbReference type="NCBI Taxonomy" id="230172"/>
    <lineage>
        <taxon>Eukaryota</taxon>
        <taxon>Metazoa</taxon>
        <taxon>Chordata</taxon>
        <taxon>Craniata</taxon>
        <taxon>Vertebrata</taxon>
        <taxon>Euteleostomi</taxon>
        <taxon>Mammalia</taxon>
        <taxon>Eutheria</taxon>
        <taxon>Laurasiatheria</taxon>
        <taxon>Artiodactyla</taxon>
        <taxon>Ruminantia</taxon>
        <taxon>Pecora</taxon>
        <taxon>Bovidae</taxon>
        <taxon>Caprinae</taxon>
        <taxon>Ovis</taxon>
    </lineage>
</organism>
<proteinExistence type="predicted"/>
<protein>
    <submittedName>
        <fullName evidence="2">Uncharacterized protein</fullName>
    </submittedName>
</protein>
<sequence length="124" mass="13712">MGVMELRPGTGTCLPPNHLRALRCVYTHFGNGSKPAGRPKNAVESTESFPEAGCLEHRSPTSRQEKMKKDVVYEPDLIEVPFTSVHIPLIQLSLKANLIARKPGKGAHITSPPRQKEQMIAFIQ</sequence>
<comment type="caution">
    <text evidence="2">The sequence shown here is derived from an EMBL/GenBank/DDBJ whole genome shotgun (WGS) entry which is preliminary data.</text>
</comment>
<dbReference type="EMBL" id="JAKZEL010000007">
    <property type="protein sequence ID" value="KAI4542363.1"/>
    <property type="molecule type" value="Genomic_DNA"/>
</dbReference>
<evidence type="ECO:0000313" key="2">
    <source>
        <dbReference type="EMBL" id="KAI4542363.1"/>
    </source>
</evidence>
<accession>A0AAD4UAB8</accession>
<evidence type="ECO:0000256" key="1">
    <source>
        <dbReference type="SAM" id="MobiDB-lite"/>
    </source>
</evidence>
<evidence type="ECO:0000313" key="3">
    <source>
        <dbReference type="Proteomes" id="UP001214576"/>
    </source>
</evidence>
<gene>
    <name evidence="2" type="ORF">MG293_007742</name>
</gene>